<name>A0A1H8XZJ0_9FIRM</name>
<dbReference type="InterPro" id="IPR036638">
    <property type="entry name" value="HLH_DNA-bd_sf"/>
</dbReference>
<keyword evidence="2" id="KW-1185">Reference proteome</keyword>
<dbReference type="SUPFAM" id="SSF140500">
    <property type="entry name" value="BAS1536-like"/>
    <property type="match status" value="1"/>
</dbReference>
<gene>
    <name evidence="1" type="ORF">SAMN04490178_13444</name>
</gene>
<dbReference type="OrthoDB" id="2680637at2"/>
<evidence type="ECO:0000313" key="2">
    <source>
        <dbReference type="Proteomes" id="UP000198847"/>
    </source>
</evidence>
<dbReference type="EMBL" id="FODY01000034">
    <property type="protein sequence ID" value="SEP45217.1"/>
    <property type="molecule type" value="Genomic_DNA"/>
</dbReference>
<accession>A0A1H8XZJ0</accession>
<evidence type="ECO:0000313" key="1">
    <source>
        <dbReference type="EMBL" id="SEP45217.1"/>
    </source>
</evidence>
<dbReference type="Proteomes" id="UP000198847">
    <property type="component" value="Unassembled WGS sequence"/>
</dbReference>
<dbReference type="RefSeq" id="WP_143050668.1">
    <property type="nucleotide sequence ID" value="NZ_FODY01000034.1"/>
</dbReference>
<dbReference type="GO" id="GO:0046983">
    <property type="term" value="F:protein dimerization activity"/>
    <property type="evidence" value="ECO:0007669"/>
    <property type="project" value="InterPro"/>
</dbReference>
<dbReference type="Pfam" id="PF09388">
    <property type="entry name" value="SpoOE-like"/>
    <property type="match status" value="1"/>
</dbReference>
<protein>
    <submittedName>
        <fullName evidence="1">Spo0E like sporulation regulatory protein</fullName>
    </submittedName>
</protein>
<dbReference type="InterPro" id="IPR018540">
    <property type="entry name" value="Spo0E-like"/>
</dbReference>
<dbReference type="AlphaFoldDB" id="A0A1H8XZJ0"/>
<dbReference type="InterPro" id="IPR037208">
    <property type="entry name" value="Spo0E-like_sf"/>
</dbReference>
<organism evidence="1 2">
    <name type="scientific">Propionispora vibrioides</name>
    <dbReference type="NCBI Taxonomy" id="112903"/>
    <lineage>
        <taxon>Bacteria</taxon>
        <taxon>Bacillati</taxon>
        <taxon>Bacillota</taxon>
        <taxon>Negativicutes</taxon>
        <taxon>Selenomonadales</taxon>
        <taxon>Sporomusaceae</taxon>
        <taxon>Propionispora</taxon>
    </lineage>
</organism>
<dbReference type="Gene3D" id="4.10.280.10">
    <property type="entry name" value="Helix-loop-helix DNA-binding domain"/>
    <property type="match status" value="1"/>
</dbReference>
<proteinExistence type="predicted"/>
<dbReference type="GO" id="GO:0043937">
    <property type="term" value="P:regulation of sporulation"/>
    <property type="evidence" value="ECO:0007669"/>
    <property type="project" value="InterPro"/>
</dbReference>
<reference evidence="1 2" key="1">
    <citation type="submission" date="2016-10" db="EMBL/GenBank/DDBJ databases">
        <authorList>
            <person name="de Groot N.N."/>
        </authorList>
    </citation>
    <scope>NUCLEOTIDE SEQUENCE [LARGE SCALE GENOMIC DNA]</scope>
    <source>
        <strain evidence="1 2">DSM 13305</strain>
    </source>
</reference>
<sequence length="57" mass="6838">MSSLREIESKIQDLRAQLYEIARDREFTDPEVIKASQKLDQVLNEYEQFFKRKMSGK</sequence>